<protein>
    <submittedName>
        <fullName evidence="1">Uncharacterized protein</fullName>
    </submittedName>
</protein>
<reference evidence="2" key="1">
    <citation type="submission" date="2021-01" db="EMBL/GenBank/DDBJ databases">
        <title>Caligus Genome Assembly.</title>
        <authorList>
            <person name="Gallardo-Escarate C."/>
        </authorList>
    </citation>
    <scope>NUCLEOTIDE SEQUENCE [LARGE SCALE GENOMIC DNA]</scope>
</reference>
<evidence type="ECO:0000313" key="1">
    <source>
        <dbReference type="EMBL" id="QQP56679.1"/>
    </source>
</evidence>
<organism evidence="1 2">
    <name type="scientific">Caligus rogercresseyi</name>
    <name type="common">Sea louse</name>
    <dbReference type="NCBI Taxonomy" id="217165"/>
    <lineage>
        <taxon>Eukaryota</taxon>
        <taxon>Metazoa</taxon>
        <taxon>Ecdysozoa</taxon>
        <taxon>Arthropoda</taxon>
        <taxon>Crustacea</taxon>
        <taxon>Multicrustacea</taxon>
        <taxon>Hexanauplia</taxon>
        <taxon>Copepoda</taxon>
        <taxon>Siphonostomatoida</taxon>
        <taxon>Caligidae</taxon>
        <taxon>Caligus</taxon>
    </lineage>
</organism>
<proteinExistence type="predicted"/>
<gene>
    <name evidence="1" type="ORF">FKW44_001425</name>
</gene>
<dbReference type="AlphaFoldDB" id="A0A7T8KIQ6"/>
<dbReference type="Proteomes" id="UP000595437">
    <property type="component" value="Chromosome 1"/>
</dbReference>
<evidence type="ECO:0000313" key="2">
    <source>
        <dbReference type="Proteomes" id="UP000595437"/>
    </source>
</evidence>
<sequence length="61" mass="6799">MDVTRELISKCMGNEITKGSVSAHDSPSWGSMGKELTFSVSYGASRRSQYPLDDMMSYRES</sequence>
<dbReference type="EMBL" id="CP045890">
    <property type="protein sequence ID" value="QQP56679.1"/>
    <property type="molecule type" value="Genomic_DNA"/>
</dbReference>
<feature type="non-terminal residue" evidence="1">
    <location>
        <position position="61"/>
    </location>
</feature>
<name>A0A7T8KIQ6_CALRO</name>
<accession>A0A7T8KIQ6</accession>
<keyword evidence="2" id="KW-1185">Reference proteome</keyword>